<reference evidence="1 2" key="1">
    <citation type="journal article" date="2019" name="Sci. Rep.">
        <title>Orb-weaving spider Araneus ventricosus genome elucidates the spidroin gene catalogue.</title>
        <authorList>
            <person name="Kono N."/>
            <person name="Nakamura H."/>
            <person name="Ohtoshi R."/>
            <person name="Moran D.A.P."/>
            <person name="Shinohara A."/>
            <person name="Yoshida Y."/>
            <person name="Fujiwara M."/>
            <person name="Mori M."/>
            <person name="Tomita M."/>
            <person name="Arakawa K."/>
        </authorList>
    </citation>
    <scope>NUCLEOTIDE SEQUENCE [LARGE SCALE GENOMIC DNA]</scope>
</reference>
<comment type="caution">
    <text evidence="1">The sequence shown here is derived from an EMBL/GenBank/DDBJ whole genome shotgun (WGS) entry which is preliminary data.</text>
</comment>
<dbReference type="AlphaFoldDB" id="A0A4Y2X5R3"/>
<evidence type="ECO:0000313" key="1">
    <source>
        <dbReference type="EMBL" id="GBO44234.1"/>
    </source>
</evidence>
<keyword evidence="2" id="KW-1185">Reference proteome</keyword>
<organism evidence="1 2">
    <name type="scientific">Araneus ventricosus</name>
    <name type="common">Orbweaver spider</name>
    <name type="synonym">Epeira ventricosa</name>
    <dbReference type="NCBI Taxonomy" id="182803"/>
    <lineage>
        <taxon>Eukaryota</taxon>
        <taxon>Metazoa</taxon>
        <taxon>Ecdysozoa</taxon>
        <taxon>Arthropoda</taxon>
        <taxon>Chelicerata</taxon>
        <taxon>Arachnida</taxon>
        <taxon>Araneae</taxon>
        <taxon>Araneomorphae</taxon>
        <taxon>Entelegynae</taxon>
        <taxon>Araneoidea</taxon>
        <taxon>Araneidae</taxon>
        <taxon>Araneus</taxon>
    </lineage>
</organism>
<dbReference type="EMBL" id="BGPR01070899">
    <property type="protein sequence ID" value="GBO44234.1"/>
    <property type="molecule type" value="Genomic_DNA"/>
</dbReference>
<accession>A0A4Y2X5R3</accession>
<dbReference type="Proteomes" id="UP000499080">
    <property type="component" value="Unassembled WGS sequence"/>
</dbReference>
<evidence type="ECO:0000313" key="2">
    <source>
        <dbReference type="Proteomes" id="UP000499080"/>
    </source>
</evidence>
<sequence>MPSSNAKVSKCKTASVETKVSRLLRNRLPRQNLLFTKAGVLKTLSTERKIWLKMLDPWQNYKYCEDPSTKVDVVVVQAAANAKLRPVETK</sequence>
<name>A0A4Y2X5R3_ARAVE</name>
<gene>
    <name evidence="1" type="ORF">AVEN_173303_1</name>
</gene>
<protein>
    <submittedName>
        <fullName evidence="1">Uncharacterized protein</fullName>
    </submittedName>
</protein>
<proteinExistence type="predicted"/>